<dbReference type="Gene3D" id="2.30.60.10">
    <property type="entry name" value="Cyanovirin-N"/>
    <property type="match status" value="1"/>
</dbReference>
<dbReference type="Pfam" id="PF08881">
    <property type="entry name" value="CVNH"/>
    <property type="match status" value="1"/>
</dbReference>
<feature type="domain" description="Cyanovirin-N" evidence="2">
    <location>
        <begin position="25"/>
        <end position="125"/>
    </location>
</feature>
<dbReference type="SUPFAM" id="SSF51322">
    <property type="entry name" value="Cyanovirin-N"/>
    <property type="match status" value="1"/>
</dbReference>
<reference evidence="3" key="1">
    <citation type="journal article" date="2020" name="Stud. Mycol.">
        <title>101 Dothideomycetes genomes: a test case for predicting lifestyles and emergence of pathogens.</title>
        <authorList>
            <person name="Haridas S."/>
            <person name="Albert R."/>
            <person name="Binder M."/>
            <person name="Bloem J."/>
            <person name="Labutti K."/>
            <person name="Salamov A."/>
            <person name="Andreopoulos B."/>
            <person name="Baker S."/>
            <person name="Barry K."/>
            <person name="Bills G."/>
            <person name="Bluhm B."/>
            <person name="Cannon C."/>
            <person name="Castanera R."/>
            <person name="Culley D."/>
            <person name="Daum C."/>
            <person name="Ezra D."/>
            <person name="Gonzalez J."/>
            <person name="Henrissat B."/>
            <person name="Kuo A."/>
            <person name="Liang C."/>
            <person name="Lipzen A."/>
            <person name="Lutzoni F."/>
            <person name="Magnuson J."/>
            <person name="Mondo S."/>
            <person name="Nolan M."/>
            <person name="Ohm R."/>
            <person name="Pangilinan J."/>
            <person name="Park H.-J."/>
            <person name="Ramirez L."/>
            <person name="Alfaro M."/>
            <person name="Sun H."/>
            <person name="Tritt A."/>
            <person name="Yoshinaga Y."/>
            <person name="Zwiers L.-H."/>
            <person name="Turgeon B."/>
            <person name="Goodwin S."/>
            <person name="Spatafora J."/>
            <person name="Crous P."/>
            <person name="Grigoriev I."/>
        </authorList>
    </citation>
    <scope>NUCLEOTIDE SEQUENCE</scope>
    <source>
        <strain evidence="3">CBS 207.26</strain>
    </source>
</reference>
<accession>A0A6A6DJ21</accession>
<dbReference type="EMBL" id="ML994666">
    <property type="protein sequence ID" value="KAF2179524.1"/>
    <property type="molecule type" value="Genomic_DNA"/>
</dbReference>
<dbReference type="AlphaFoldDB" id="A0A6A6DJ21"/>
<gene>
    <name evidence="3" type="ORF">K469DRAFT_674082</name>
</gene>
<dbReference type="InterPro" id="IPR011058">
    <property type="entry name" value="Cyanovirin-N"/>
</dbReference>
<sequence>MYFLFLLFSLVSHYVSTAHAIPISSQCTNTEIRQSWFLGECLTGQDSTTRIKSAVYLANKVANDDGDLKWKADGSYDSSCSECSLIEGGATLNCSCKTAWGSKKGSRVAGTINLDEHISLYDGHLLSNLSGTPTPPSSLSNYPIPSSFSYSFGGTAHCFEPSDSNKTTTCPWNVPCSDTSNSGWMFDGPITCYAPVIYFPIHHQFANLKIVGDGAWEVLAYDNEVCAGEPMGVVRPEDKGVCKGFERLAKAVTVRPAFNGDPQ</sequence>
<keyword evidence="1" id="KW-0732">Signal</keyword>
<feature type="chain" id="PRO_5025540740" evidence="1">
    <location>
        <begin position="21"/>
        <end position="263"/>
    </location>
</feature>
<proteinExistence type="predicted"/>
<evidence type="ECO:0000313" key="4">
    <source>
        <dbReference type="Proteomes" id="UP000800200"/>
    </source>
</evidence>
<dbReference type="InterPro" id="IPR036673">
    <property type="entry name" value="Cyanovirin-N_sf"/>
</dbReference>
<evidence type="ECO:0000256" key="1">
    <source>
        <dbReference type="SAM" id="SignalP"/>
    </source>
</evidence>
<dbReference type="Proteomes" id="UP000800200">
    <property type="component" value="Unassembled WGS sequence"/>
</dbReference>
<organism evidence="3 4">
    <name type="scientific">Zopfia rhizophila CBS 207.26</name>
    <dbReference type="NCBI Taxonomy" id="1314779"/>
    <lineage>
        <taxon>Eukaryota</taxon>
        <taxon>Fungi</taxon>
        <taxon>Dikarya</taxon>
        <taxon>Ascomycota</taxon>
        <taxon>Pezizomycotina</taxon>
        <taxon>Dothideomycetes</taxon>
        <taxon>Dothideomycetes incertae sedis</taxon>
        <taxon>Zopfiaceae</taxon>
        <taxon>Zopfia</taxon>
    </lineage>
</organism>
<evidence type="ECO:0000313" key="3">
    <source>
        <dbReference type="EMBL" id="KAF2179524.1"/>
    </source>
</evidence>
<name>A0A6A6DJ21_9PEZI</name>
<dbReference type="OrthoDB" id="4672515at2759"/>
<keyword evidence="4" id="KW-1185">Reference proteome</keyword>
<evidence type="ECO:0000259" key="2">
    <source>
        <dbReference type="Pfam" id="PF08881"/>
    </source>
</evidence>
<feature type="signal peptide" evidence="1">
    <location>
        <begin position="1"/>
        <end position="20"/>
    </location>
</feature>
<protein>
    <submittedName>
        <fullName evidence="3">Cyanovirin-N</fullName>
    </submittedName>
</protein>